<dbReference type="SUPFAM" id="SSF53098">
    <property type="entry name" value="Ribonuclease H-like"/>
    <property type="match status" value="1"/>
</dbReference>
<dbReference type="PROSITE" id="PS50016">
    <property type="entry name" value="ZF_PHD_2"/>
    <property type="match status" value="1"/>
</dbReference>
<feature type="region of interest" description="Disordered" evidence="5">
    <location>
        <begin position="2120"/>
        <end position="2163"/>
    </location>
</feature>
<dbReference type="InterPro" id="IPR040676">
    <property type="entry name" value="DUF5641"/>
</dbReference>
<dbReference type="EnsemblMetazoa" id="AALFPA23_007588.R10112">
    <property type="protein sequence ID" value="AALFPA23_007588.P10112"/>
    <property type="gene ID" value="AALFPA23_007588"/>
</dbReference>
<dbReference type="GeneID" id="115259394"/>
<evidence type="ECO:0000259" key="6">
    <source>
        <dbReference type="PROSITE" id="PS50016"/>
    </source>
</evidence>
<dbReference type="GeneID" id="109425879"/>
<dbReference type="InterPro" id="IPR043128">
    <property type="entry name" value="Rev_trsase/Diguanyl_cyclase"/>
</dbReference>
<dbReference type="SUPFAM" id="SSF57903">
    <property type="entry name" value="FYVE/PHD zinc finger"/>
    <property type="match status" value="1"/>
</dbReference>
<dbReference type="InterPro" id="IPR036397">
    <property type="entry name" value="RNaseH_sf"/>
</dbReference>
<dbReference type="EnsemblMetazoa" id="AALFPA23_019837.R29205">
    <property type="protein sequence ID" value="AALFPA23_019837.P29205"/>
    <property type="gene ID" value="AALFPA23_019837"/>
</dbReference>
<feature type="compositionally biased region" description="Polar residues" evidence="5">
    <location>
        <begin position="688"/>
        <end position="709"/>
    </location>
</feature>
<dbReference type="InterPro" id="IPR001965">
    <property type="entry name" value="Znf_PHD"/>
</dbReference>
<dbReference type="Gene3D" id="3.30.70.270">
    <property type="match status" value="1"/>
</dbReference>
<keyword evidence="2 4" id="KW-0863">Zinc-finger</keyword>
<dbReference type="RefSeq" id="XP_062712546.1">
    <property type="nucleotide sequence ID" value="XM_062856562.1"/>
</dbReference>
<evidence type="ECO:0000313" key="8">
    <source>
        <dbReference type="EnsemblMetazoa" id="AALFPA23_019837.P29205"/>
    </source>
</evidence>
<dbReference type="InterPro" id="IPR013083">
    <property type="entry name" value="Znf_RING/FYVE/PHD"/>
</dbReference>
<dbReference type="Pfam" id="PF00628">
    <property type="entry name" value="PHD"/>
    <property type="match status" value="1"/>
</dbReference>
<dbReference type="Pfam" id="PF18701">
    <property type="entry name" value="DUF5641"/>
    <property type="match status" value="1"/>
</dbReference>
<dbReference type="CDD" id="cd01644">
    <property type="entry name" value="RT_pepA17"/>
    <property type="match status" value="1"/>
</dbReference>
<protein>
    <submittedName>
        <fullName evidence="8">Uncharacterized protein</fullName>
    </submittedName>
</protein>
<reference evidence="8" key="2">
    <citation type="submission" date="2025-05" db="UniProtKB">
        <authorList>
            <consortium name="EnsemblMetazoa"/>
        </authorList>
    </citation>
    <scope>IDENTIFICATION</scope>
    <source>
        <strain evidence="8">Foshan</strain>
    </source>
</reference>
<dbReference type="InterPro" id="IPR005312">
    <property type="entry name" value="DUF1759"/>
</dbReference>
<dbReference type="SMART" id="SM00249">
    <property type="entry name" value="PHD"/>
    <property type="match status" value="1"/>
</dbReference>
<reference evidence="9" key="1">
    <citation type="journal article" date="2015" name="Proc. Natl. Acad. Sci. U.S.A.">
        <title>Genome sequence of the Asian Tiger mosquito, Aedes albopictus, reveals insights into its biology, genetics, and evolution.</title>
        <authorList>
            <person name="Chen X.G."/>
            <person name="Jiang X."/>
            <person name="Gu J."/>
            <person name="Xu M."/>
            <person name="Wu Y."/>
            <person name="Deng Y."/>
            <person name="Zhang C."/>
            <person name="Bonizzoni M."/>
            <person name="Dermauw W."/>
            <person name="Vontas J."/>
            <person name="Armbruster P."/>
            <person name="Huang X."/>
            <person name="Yang Y."/>
            <person name="Zhang H."/>
            <person name="He W."/>
            <person name="Peng H."/>
            <person name="Liu Y."/>
            <person name="Wu K."/>
            <person name="Chen J."/>
            <person name="Lirakis M."/>
            <person name="Topalis P."/>
            <person name="Van Leeuwen T."/>
            <person name="Hall A.B."/>
            <person name="Jiang X."/>
            <person name="Thorpe C."/>
            <person name="Mueller R.L."/>
            <person name="Sun C."/>
            <person name="Waterhouse R.M."/>
            <person name="Yan G."/>
            <person name="Tu Z.J."/>
            <person name="Fang X."/>
            <person name="James A.A."/>
        </authorList>
    </citation>
    <scope>NUCLEOTIDE SEQUENCE [LARGE SCALE GENOMIC DNA]</scope>
    <source>
        <strain evidence="9">Foshan</strain>
    </source>
</reference>
<evidence type="ECO:0000256" key="1">
    <source>
        <dbReference type="ARBA" id="ARBA00022723"/>
    </source>
</evidence>
<feature type="domain" description="Integrase catalytic" evidence="7">
    <location>
        <begin position="1819"/>
        <end position="2001"/>
    </location>
</feature>
<feature type="region of interest" description="Disordered" evidence="5">
    <location>
        <begin position="164"/>
        <end position="187"/>
    </location>
</feature>
<organism evidence="8 9">
    <name type="scientific">Aedes albopictus</name>
    <name type="common">Asian tiger mosquito</name>
    <name type="synonym">Stegomyia albopicta</name>
    <dbReference type="NCBI Taxonomy" id="7160"/>
    <lineage>
        <taxon>Eukaryota</taxon>
        <taxon>Metazoa</taxon>
        <taxon>Ecdysozoa</taxon>
        <taxon>Arthropoda</taxon>
        <taxon>Hexapoda</taxon>
        <taxon>Insecta</taxon>
        <taxon>Pterygota</taxon>
        <taxon>Neoptera</taxon>
        <taxon>Endopterygota</taxon>
        <taxon>Diptera</taxon>
        <taxon>Nematocera</taxon>
        <taxon>Culicoidea</taxon>
        <taxon>Culicidae</taxon>
        <taxon>Culicinae</taxon>
        <taxon>Aedini</taxon>
        <taxon>Aedes</taxon>
        <taxon>Stegomyia</taxon>
    </lineage>
</organism>
<dbReference type="PANTHER" id="PTHR47331">
    <property type="entry name" value="PHD-TYPE DOMAIN-CONTAINING PROTEIN"/>
    <property type="match status" value="1"/>
</dbReference>
<dbReference type="PANTHER" id="PTHR47331:SF1">
    <property type="entry name" value="GAG-LIKE PROTEIN"/>
    <property type="match status" value="1"/>
</dbReference>
<keyword evidence="9" id="KW-1185">Reference proteome</keyword>
<dbReference type="EnsemblMetazoa" id="AALFPA23_007588.R10113">
    <property type="protein sequence ID" value="AALFPA23_007588.P10113"/>
    <property type="gene ID" value="AALFPA23_007588"/>
</dbReference>
<dbReference type="Proteomes" id="UP000069940">
    <property type="component" value="Unassembled WGS sequence"/>
</dbReference>
<dbReference type="InterPro" id="IPR019787">
    <property type="entry name" value="Znf_PHD-finger"/>
</dbReference>
<dbReference type="InterPro" id="IPR019786">
    <property type="entry name" value="Zinc_finger_PHD-type_CS"/>
</dbReference>
<dbReference type="InterPro" id="IPR011011">
    <property type="entry name" value="Znf_FYVE_PHD"/>
</dbReference>
<evidence type="ECO:0000256" key="4">
    <source>
        <dbReference type="PROSITE-ProRule" id="PRU00146"/>
    </source>
</evidence>
<keyword evidence="3" id="KW-0862">Zinc</keyword>
<accession>A0ABM1ZM89</accession>
<dbReference type="Gene3D" id="3.30.40.10">
    <property type="entry name" value="Zinc/RING finger domain, C3HC4 (zinc finger)"/>
    <property type="match status" value="1"/>
</dbReference>
<dbReference type="Gene3D" id="3.10.10.10">
    <property type="entry name" value="HIV Type 1 Reverse Transcriptase, subunit A, domain 1"/>
    <property type="match status" value="1"/>
</dbReference>
<dbReference type="InterPro" id="IPR008042">
    <property type="entry name" value="Retrotrans_Pao"/>
</dbReference>
<dbReference type="PROSITE" id="PS01359">
    <property type="entry name" value="ZF_PHD_1"/>
    <property type="match status" value="1"/>
</dbReference>
<feature type="region of interest" description="Disordered" evidence="5">
    <location>
        <begin position="679"/>
        <end position="716"/>
    </location>
</feature>
<dbReference type="InterPro" id="IPR012337">
    <property type="entry name" value="RNaseH-like_sf"/>
</dbReference>
<evidence type="ECO:0000313" key="9">
    <source>
        <dbReference type="Proteomes" id="UP000069940"/>
    </source>
</evidence>
<dbReference type="Gene3D" id="3.30.420.10">
    <property type="entry name" value="Ribonuclease H-like superfamily/Ribonuclease H"/>
    <property type="match status" value="1"/>
</dbReference>
<dbReference type="InterPro" id="IPR001584">
    <property type="entry name" value="Integrase_cat-core"/>
</dbReference>
<keyword evidence="1" id="KW-0479">Metal-binding</keyword>
<dbReference type="RefSeq" id="XP_062712545.1">
    <property type="nucleotide sequence ID" value="XM_062856561.1"/>
</dbReference>
<name>A0ABM1ZM89_AEDAL</name>
<dbReference type="PROSITE" id="PS50994">
    <property type="entry name" value="INTEGRASE"/>
    <property type="match status" value="1"/>
</dbReference>
<sequence length="2163" mass="240318">MESIPQKSLPDMHCELTLNPSHTLDENRSDCVRCDRRNGEDSMVQCDTCQTWWHFACAGVTDSINDRSWSCPKCQVDDLGSSVSHSRRSRTSNSSVKSARVNLQLEKLEELQAMKEKFIEEKYKLLESQLEGENESIRSKRSRVSKQTSLDKVANWVNKCAEQKDDVNVPTSTNTESPLPPAHSGQSVANARIDSEHVPDEVQLPDGENQQSPLKHPSLPKQRSAPPATCIKPAVEYTKTGPNQGDDPAKRSVFNKLTGTVPLAQSTPGYPSFAPATLVLPTSSVPTVVSKPSAVPSIAPVYSFASAHKATVTGSVSAPPPPSVVLAPPLIPQPAVPSHQFRHHQESLPSTLISAPIPPPMFQAAPTFPPVSVPYHLPTYPVVPSMLQAPHASAPAPALGPVPGTSPAIASTSASSLVPPSVPAAQPASLVREVSFPQPPGEPDICPQFNLQPTSNDDNIQHLMRQFGSIALSSAQSPFLNTNLATFAPSPSQLAARQVMPRDLPPFSGNPADWPVFISCFMNTTLACGYSSAENLCRLQRCLKGAAYEAVQSRLLLPESVPHIMETLHMLYGRPELLISALLDKVRSASPPKVEKFQTIIDFGMSIQSLCDHLEVAGQTAHLSNPSLLAELVAKLPPHLQMEWGSYLQGFSEVNLKTFGLFMSSVVKAVSKVTVYASSSGRSGAFGKNSSNSRGSVNTHRSDPIFSSESNRDDTKQCPACKNVGHRVQDCGTFKSFSVDGRWKCVQSNGLCRNCLSSHARRSCRKTSNCGTNGCEFRHHPLLHSTRNSADTQIQALVNTAENHTHRQGKQSLLFRILPVTLHGPKGSVETFAFLDDGSSLTLVEDSLVKELGVEGVTMPLCLLWTANVSRTEKGSKQLSLTVSSTDGKKHSLQEVQTVKELSLPIQSLSYDQLCEQFAHLKGLPVKSYSKAIPKLLIGVNNLDLMVPLKVREGYKREPIAAKTRLGWCIYGGKASDGQQLSVNYHTCGCASDHALHDLVKDFFSTEDCGVQPVTPLVSAADERALRILQDTTMRVGNHFETGLLWKFDHIELPDSYGMARRRLECLEKRMLRNPDLKQALQRQLVDYQAKGYAHRATAEELASADIRRVWYLPLGAVVNPRKPGKIRMIWDARAAVNGISLNSVLLKGPDQLTSLPGVLARFRQFQVGVCSDIKEMFHQIFIRKEDRHSQRFLWRNDPSATPEVYLMDVATFGSTCSPASAQYIKNKNAKDYAETYPRAVEGIVDNHYVDDSLESYESTEEAIKVSHEMRFIHKQGGFELRNWLSNSSEVLTALGEVKPGEDKSFATDKQSDVDRVLGLLWLTQEDSFSFSTEMKEEITELLQNDKHPTKRQMLKCLMSLFDPLGLLSLFVVHGKILLQEVWREGIQWDEKVNDDLQQRWKSWTHLFKDVRSLKIPRCYFTGATKERYRDLQLHVFVDASECAYSAVAYFRTSNPDGAPECVLVAAKTKVAPLRTQSIPRLELQAAVLGARLSQFVEENHTLQISRKVFWSDSATVLSWLRADHRRYKQFVACRIGELLTITDVGNWRWVPTKQNPADLATKWGNGPNLTASSAWFKGPKFLQLSEADWPVQKTSKPSTEEELRPCFAHKATSIPARLVELDRFSQLIRATRAVAYVLRFVGNLKHKRKVTQQEGFVGPLSSEELVRAECLLIRETQWQSFPDEMVVLERNRSKPNSEQEFLGKGSVLYQLCPILDEHGILRVDGRIGAAPNVNAQTKFPVILPRKHKFTELLLDNYHRRYLHSNAETVVNEVRQAYYIPRLRLAVKGAGKACQWCRVYKSAPEIPRMAPLPLARMASFVRPFTYTGLDFFGPLTVKIGRSNAKRWIAVFTCLTIRAVHVEVAHNLTTDSCIKCIRRFICRRGAPAEIYSDNGTNFLGAARLLKDQIEQLAVTFTGTATKWVFNPPGTPHMGGAWERMVRSIKTAVETAYNNNRKLNDEALETFMVEAEAIVNSRPLTYLPLTSEESEALTPNHFLLGNSSGVKQPAVEATDPADALRSSWHQVQHQLDMFWRRWLKEYLPTLTRRPKWCSEAKAVVEGQLVLVVGEGKRNEWTRGRIVETIQGADGRVRQAIVQTARGLLRRPVARLAVLEVEEVGKTGPGGQCYGGEDVDTGNTSGHAPMTAGANRQTSVRETVTEEEQQ</sequence>
<evidence type="ECO:0000256" key="3">
    <source>
        <dbReference type="ARBA" id="ARBA00022833"/>
    </source>
</evidence>
<dbReference type="SUPFAM" id="SSF56672">
    <property type="entry name" value="DNA/RNA polymerases"/>
    <property type="match status" value="1"/>
</dbReference>
<proteinExistence type="predicted"/>
<evidence type="ECO:0000259" key="7">
    <source>
        <dbReference type="PROSITE" id="PS50994"/>
    </source>
</evidence>
<dbReference type="RefSeq" id="XP_062712337.1">
    <property type="nucleotide sequence ID" value="XM_062856353.1"/>
</dbReference>
<feature type="domain" description="PHD-type" evidence="6">
    <location>
        <begin position="28"/>
        <end position="77"/>
    </location>
</feature>
<feature type="region of interest" description="Disordered" evidence="5">
    <location>
        <begin position="201"/>
        <end position="229"/>
    </location>
</feature>
<dbReference type="Pfam" id="PF03564">
    <property type="entry name" value="DUF1759"/>
    <property type="match status" value="1"/>
</dbReference>
<evidence type="ECO:0000256" key="5">
    <source>
        <dbReference type="SAM" id="MobiDB-lite"/>
    </source>
</evidence>
<evidence type="ECO:0000256" key="2">
    <source>
        <dbReference type="ARBA" id="ARBA00022771"/>
    </source>
</evidence>
<dbReference type="Pfam" id="PF05380">
    <property type="entry name" value="Peptidase_A17"/>
    <property type="match status" value="1"/>
</dbReference>
<dbReference type="InterPro" id="IPR043502">
    <property type="entry name" value="DNA/RNA_pol_sf"/>
</dbReference>